<feature type="compositionally biased region" description="Low complexity" evidence="1">
    <location>
        <begin position="107"/>
        <end position="118"/>
    </location>
</feature>
<feature type="region of interest" description="Disordered" evidence="1">
    <location>
        <begin position="52"/>
        <end position="122"/>
    </location>
</feature>
<dbReference type="EMBL" id="KN817743">
    <property type="protein sequence ID" value="KJA13416.1"/>
    <property type="molecule type" value="Genomic_DNA"/>
</dbReference>
<feature type="region of interest" description="Disordered" evidence="1">
    <location>
        <begin position="1"/>
        <end position="33"/>
    </location>
</feature>
<proteinExistence type="predicted"/>
<gene>
    <name evidence="2" type="ORF">HYPSUDRAFT_209557</name>
</gene>
<evidence type="ECO:0000313" key="2">
    <source>
        <dbReference type="EMBL" id="KJA13416.1"/>
    </source>
</evidence>
<accession>A0A0D2N9U8</accession>
<dbReference type="STRING" id="945553.A0A0D2N9U8"/>
<evidence type="ECO:0000256" key="1">
    <source>
        <dbReference type="SAM" id="MobiDB-lite"/>
    </source>
</evidence>
<evidence type="ECO:0000313" key="3">
    <source>
        <dbReference type="Proteomes" id="UP000054270"/>
    </source>
</evidence>
<dbReference type="AlphaFoldDB" id="A0A0D2N9U8"/>
<dbReference type="Proteomes" id="UP000054270">
    <property type="component" value="Unassembled WGS sequence"/>
</dbReference>
<name>A0A0D2N9U8_HYPSF</name>
<organism evidence="2 3">
    <name type="scientific">Hypholoma sublateritium (strain FD-334 SS-4)</name>
    <dbReference type="NCBI Taxonomy" id="945553"/>
    <lineage>
        <taxon>Eukaryota</taxon>
        <taxon>Fungi</taxon>
        <taxon>Dikarya</taxon>
        <taxon>Basidiomycota</taxon>
        <taxon>Agaricomycotina</taxon>
        <taxon>Agaricomycetes</taxon>
        <taxon>Agaricomycetidae</taxon>
        <taxon>Agaricales</taxon>
        <taxon>Agaricineae</taxon>
        <taxon>Strophariaceae</taxon>
        <taxon>Hypholoma</taxon>
    </lineage>
</organism>
<sequence length="227" mass="25289">MRPKPGAATDSSFSREIPPFYDYTDTSSQPGHPALLVQNEIPLQQPTRLLARQEIGLKSIPGPDRHQRTRIRFHGPSSSSRVEPSEPRRGPSSEPVDAAEPDRSADISDGLSSRSSSLPADWNLDTYSENDGLIPKPPGEKFIKRAVNEHLDPSIKFSAQPQESIKAVQTLAANKFSVLSNYSDWWPATDFIRAELHYTCSRARIDKRDKDAAIGKAMRKSKGKRKQ</sequence>
<reference evidence="3" key="1">
    <citation type="submission" date="2014-04" db="EMBL/GenBank/DDBJ databases">
        <title>Evolutionary Origins and Diversification of the Mycorrhizal Mutualists.</title>
        <authorList>
            <consortium name="DOE Joint Genome Institute"/>
            <consortium name="Mycorrhizal Genomics Consortium"/>
            <person name="Kohler A."/>
            <person name="Kuo A."/>
            <person name="Nagy L.G."/>
            <person name="Floudas D."/>
            <person name="Copeland A."/>
            <person name="Barry K.W."/>
            <person name="Cichocki N."/>
            <person name="Veneault-Fourrey C."/>
            <person name="LaButti K."/>
            <person name="Lindquist E.A."/>
            <person name="Lipzen A."/>
            <person name="Lundell T."/>
            <person name="Morin E."/>
            <person name="Murat C."/>
            <person name="Riley R."/>
            <person name="Ohm R."/>
            <person name="Sun H."/>
            <person name="Tunlid A."/>
            <person name="Henrissat B."/>
            <person name="Grigoriev I.V."/>
            <person name="Hibbett D.S."/>
            <person name="Martin F."/>
        </authorList>
    </citation>
    <scope>NUCLEOTIDE SEQUENCE [LARGE SCALE GENOMIC DNA]</scope>
    <source>
        <strain evidence="3">FD-334 SS-4</strain>
    </source>
</reference>
<keyword evidence="3" id="KW-1185">Reference proteome</keyword>
<dbReference type="OrthoDB" id="2686745at2759"/>
<protein>
    <submittedName>
        <fullName evidence="2">Uncharacterized protein</fullName>
    </submittedName>
</protein>